<keyword evidence="1" id="KW-0805">Transcription regulation</keyword>
<dbReference type="EMBL" id="JAPWIS010000017">
    <property type="protein sequence ID" value="MCZ4587591.1"/>
    <property type="molecule type" value="Genomic_DNA"/>
</dbReference>
<comment type="caution">
    <text evidence="6">The sequence shown here is derived from an EMBL/GenBank/DDBJ whole genome shotgun (WGS) entry which is preliminary data.</text>
</comment>
<keyword evidence="3" id="KW-0804">Transcription</keyword>
<dbReference type="SUPFAM" id="SSF46785">
    <property type="entry name" value="Winged helix' DNA-binding domain"/>
    <property type="match status" value="1"/>
</dbReference>
<evidence type="ECO:0000259" key="4">
    <source>
        <dbReference type="PROSITE" id="PS51077"/>
    </source>
</evidence>
<dbReference type="PROSITE" id="PS51077">
    <property type="entry name" value="HTH_ICLR"/>
    <property type="match status" value="1"/>
</dbReference>
<protein>
    <submittedName>
        <fullName evidence="6">IclR family transcriptional regulator</fullName>
    </submittedName>
</protein>
<proteinExistence type="predicted"/>
<evidence type="ECO:0000256" key="2">
    <source>
        <dbReference type="ARBA" id="ARBA00023125"/>
    </source>
</evidence>
<feature type="domain" description="HTH iclR-type" evidence="4">
    <location>
        <begin position="35"/>
        <end position="96"/>
    </location>
</feature>
<dbReference type="Pfam" id="PF01614">
    <property type="entry name" value="IclR_C"/>
    <property type="match status" value="1"/>
</dbReference>
<dbReference type="SMART" id="SM00346">
    <property type="entry name" value="HTH_ICLR"/>
    <property type="match status" value="1"/>
</dbReference>
<dbReference type="InterPro" id="IPR005471">
    <property type="entry name" value="Tscrpt_reg_IclR_N"/>
</dbReference>
<dbReference type="Gene3D" id="1.10.10.10">
    <property type="entry name" value="Winged helix-like DNA-binding domain superfamily/Winged helix DNA-binding domain"/>
    <property type="match status" value="1"/>
</dbReference>
<reference evidence="6" key="1">
    <citation type="submission" date="2022-12" db="EMBL/GenBank/DDBJ databases">
        <authorList>
            <person name="Krivoruchko A.V."/>
            <person name="Elkin A."/>
        </authorList>
    </citation>
    <scope>NUCLEOTIDE SEQUENCE</scope>
    <source>
        <strain evidence="6">IEGM 249</strain>
    </source>
</reference>
<dbReference type="PANTHER" id="PTHR30136:SF24">
    <property type="entry name" value="HTH-TYPE TRANSCRIPTIONAL REPRESSOR ALLR"/>
    <property type="match status" value="1"/>
</dbReference>
<dbReference type="InterPro" id="IPR014757">
    <property type="entry name" value="Tscrpt_reg_IclR_C"/>
</dbReference>
<keyword evidence="7" id="KW-1185">Reference proteome</keyword>
<feature type="domain" description="IclR-ED" evidence="5">
    <location>
        <begin position="97"/>
        <end position="276"/>
    </location>
</feature>
<evidence type="ECO:0000256" key="3">
    <source>
        <dbReference type="ARBA" id="ARBA00023163"/>
    </source>
</evidence>
<evidence type="ECO:0000256" key="1">
    <source>
        <dbReference type="ARBA" id="ARBA00023015"/>
    </source>
</evidence>
<dbReference type="InterPro" id="IPR036388">
    <property type="entry name" value="WH-like_DNA-bd_sf"/>
</dbReference>
<sequence>MGSEGVRAGMAKVFNKEMPDHRPSDRPGFESPQPLSAVDRVWIILEEFAPERPSMTLSEISTRTGIPLTTTHRTLSHLVRWGALERDREGRYRIGLKLWEIGALAPRSRDLREAAMPFLEDLYEISHQNVQLAVIDGFEAVYIERISGHDAVSVISRPGGRLPLHATGVGLVLLAYAPRATQEQILASPLKTYTPRTISTPTQLEQALAYVRERGFVISSGQIDLSALSIAAPVFGQKDEVVAALSVALAIEDADPNTLVPVVRAAARGVSRALGSARARRLSGDAQRETRS</sequence>
<keyword evidence="2" id="KW-0238">DNA-binding</keyword>
<dbReference type="Pfam" id="PF09339">
    <property type="entry name" value="HTH_IclR"/>
    <property type="match status" value="1"/>
</dbReference>
<evidence type="ECO:0000259" key="5">
    <source>
        <dbReference type="PROSITE" id="PS51078"/>
    </source>
</evidence>
<evidence type="ECO:0000313" key="6">
    <source>
        <dbReference type="EMBL" id="MCZ4587591.1"/>
    </source>
</evidence>
<accession>A0ABT4NKA2</accession>
<dbReference type="PROSITE" id="PS51078">
    <property type="entry name" value="ICLR_ED"/>
    <property type="match status" value="1"/>
</dbReference>
<organism evidence="6 7">
    <name type="scientific">Rhodococcus opacus</name>
    <name type="common">Nocardia opaca</name>
    <dbReference type="NCBI Taxonomy" id="37919"/>
    <lineage>
        <taxon>Bacteria</taxon>
        <taxon>Bacillati</taxon>
        <taxon>Actinomycetota</taxon>
        <taxon>Actinomycetes</taxon>
        <taxon>Mycobacteriales</taxon>
        <taxon>Nocardiaceae</taxon>
        <taxon>Rhodococcus</taxon>
    </lineage>
</organism>
<dbReference type="InterPro" id="IPR029016">
    <property type="entry name" value="GAF-like_dom_sf"/>
</dbReference>
<dbReference type="PANTHER" id="PTHR30136">
    <property type="entry name" value="HELIX-TURN-HELIX TRANSCRIPTIONAL REGULATOR, ICLR FAMILY"/>
    <property type="match status" value="1"/>
</dbReference>
<dbReference type="RefSeq" id="WP_269591944.1">
    <property type="nucleotide sequence ID" value="NZ_JAPWIS010000017.1"/>
</dbReference>
<gene>
    <name evidence="6" type="ORF">O4328_28550</name>
</gene>
<dbReference type="SUPFAM" id="SSF55781">
    <property type="entry name" value="GAF domain-like"/>
    <property type="match status" value="1"/>
</dbReference>
<name>A0ABT4NKA2_RHOOP</name>
<dbReference type="Gene3D" id="3.30.450.40">
    <property type="match status" value="1"/>
</dbReference>
<dbReference type="InterPro" id="IPR036390">
    <property type="entry name" value="WH_DNA-bd_sf"/>
</dbReference>
<dbReference type="InterPro" id="IPR050707">
    <property type="entry name" value="HTH_MetabolicPath_Reg"/>
</dbReference>
<evidence type="ECO:0000313" key="7">
    <source>
        <dbReference type="Proteomes" id="UP001066327"/>
    </source>
</evidence>
<dbReference type="Proteomes" id="UP001066327">
    <property type="component" value="Unassembled WGS sequence"/>
</dbReference>